<dbReference type="InterPro" id="IPR011990">
    <property type="entry name" value="TPR-like_helical_dom_sf"/>
</dbReference>
<name>A0ABV3X7K7_9FIRM</name>
<dbReference type="InterPro" id="IPR017850">
    <property type="entry name" value="Alkaline_phosphatase_core_sf"/>
</dbReference>
<evidence type="ECO:0000256" key="1">
    <source>
        <dbReference type="ARBA" id="ARBA00008779"/>
    </source>
</evidence>
<comment type="similarity">
    <text evidence="1">Belongs to the sulfatase family.</text>
</comment>
<dbReference type="PANTHER" id="PTHR42693">
    <property type="entry name" value="ARYLSULFATASE FAMILY MEMBER"/>
    <property type="match status" value="1"/>
</dbReference>
<dbReference type="SUPFAM" id="SSF48452">
    <property type="entry name" value="TPR-like"/>
    <property type="match status" value="1"/>
</dbReference>
<evidence type="ECO:0000259" key="2">
    <source>
        <dbReference type="Pfam" id="PF00884"/>
    </source>
</evidence>
<sequence length="793" mass="89329">MEIYNTAPDEELFSLLYELLYVPNASAMCDSYERTRTTLVEAAAQAAGVPFVPGIFPEYDELPCMLFPIAGDLSVIFLKEEGRFRLHGGGTRFLDAVRHMLLDVPKDECLSTMAAALREQRESALRQQIFQWCEERTFPEGAETAAAEFSALSHDEAAPLYLKALLRFAASDLTGARELAEQAYALRPINVDIWHILIAIYDAQGEEVLAACFKGLCHKHTAGVPGMPLRLEKTAVRKAFCIGRLSPTWAPFYEAVRKAPDGGLQVQLRTTVGDFLLQPKKQDRELWCGIYNTDIFFNARAARLACLEEASYQDINFYSNITFDLRKALIARSLTIHATPEFPAVAAVTPLAEQGQPVTLSGAGKQGDFYTGKAEFGLLRLECDTRLAVPKGQFAAADPVHLGHSSKRKRLVLNLLLDGLSWPVMRKADFRSIPNVMDFFPKGVIFNQAFSVAEYTFSSLGTVETGLHMHRSQIFHDSAWMELSPEKKTLAERMKALGYYCVQTMGDSAGIYNGYKRGYDRIITAPYITFQAYEGVKRTIDHLEAFDECDNYVFLHVADSHPVVPYVVPPQPRTQAKLPWQERVYEGTPRERAFDLEGQPRNIYDNIAAIERMDRSLGELFRYIEEHYAEDEYIVNLYSDHGISIYSSDPFFFSDERCGVALMMRGAGIPVLGMTDELMSLIDLHAIVMHEAGLLPDEKLDANLPEVFGGKQREYVISNSIFPGQTYKLCIRTKEYEFRLETKALTRMDGTIDMSAYTCHIYEREGRGAVWSDALRDKFLAIAWQHVASFAHT</sequence>
<protein>
    <submittedName>
        <fullName evidence="3">Sulfatase-like hydrolase/transferase</fullName>
    </submittedName>
</protein>
<dbReference type="EMBL" id="JARVLH010000004">
    <property type="protein sequence ID" value="MEX5285463.1"/>
    <property type="molecule type" value="Genomic_DNA"/>
</dbReference>
<evidence type="ECO:0000313" key="3">
    <source>
        <dbReference type="EMBL" id="MEX5285463.1"/>
    </source>
</evidence>
<keyword evidence="4" id="KW-1185">Reference proteome</keyword>
<dbReference type="SUPFAM" id="SSF53649">
    <property type="entry name" value="Alkaline phosphatase-like"/>
    <property type="match status" value="1"/>
</dbReference>
<dbReference type="PANTHER" id="PTHR42693:SF33">
    <property type="entry name" value="ARYLSULFATASE"/>
    <property type="match status" value="1"/>
</dbReference>
<proteinExistence type="inferred from homology"/>
<feature type="domain" description="Sulfatase N-terminal" evidence="2">
    <location>
        <begin position="433"/>
        <end position="692"/>
    </location>
</feature>
<accession>A0ABV3X7K7</accession>
<organism evidence="3 4">
    <name type="scientific">Selenomonas sputigena</name>
    <dbReference type="NCBI Taxonomy" id="69823"/>
    <lineage>
        <taxon>Bacteria</taxon>
        <taxon>Bacillati</taxon>
        <taxon>Bacillota</taxon>
        <taxon>Negativicutes</taxon>
        <taxon>Selenomonadales</taxon>
        <taxon>Selenomonadaceae</taxon>
        <taxon>Selenomonas</taxon>
    </lineage>
</organism>
<dbReference type="Gene3D" id="3.40.720.10">
    <property type="entry name" value="Alkaline Phosphatase, subunit A"/>
    <property type="match status" value="1"/>
</dbReference>
<dbReference type="Proteomes" id="UP001559623">
    <property type="component" value="Unassembled WGS sequence"/>
</dbReference>
<dbReference type="InterPro" id="IPR050738">
    <property type="entry name" value="Sulfatase"/>
</dbReference>
<dbReference type="InterPro" id="IPR000917">
    <property type="entry name" value="Sulfatase_N"/>
</dbReference>
<gene>
    <name evidence="3" type="ORF">QCO44_07415</name>
</gene>
<evidence type="ECO:0000313" key="4">
    <source>
        <dbReference type="Proteomes" id="UP001559623"/>
    </source>
</evidence>
<comment type="caution">
    <text evidence="3">The sequence shown here is derived from an EMBL/GenBank/DDBJ whole genome shotgun (WGS) entry which is preliminary data.</text>
</comment>
<dbReference type="Pfam" id="PF00884">
    <property type="entry name" value="Sulfatase"/>
    <property type="match status" value="1"/>
</dbReference>
<reference evidence="3 4" key="1">
    <citation type="submission" date="2023-04" db="EMBL/GenBank/DDBJ databases">
        <title>Genome Sequence of Selenomonas sputigena ATCC 33150.</title>
        <authorList>
            <person name="Miller D.P."/>
            <person name="Anvari S."/>
            <person name="Polson S.W."/>
            <person name="Macdonald M."/>
            <person name="Mcdowell J.V."/>
        </authorList>
    </citation>
    <scope>NUCLEOTIDE SEQUENCE [LARGE SCALE GENOMIC DNA]</scope>
    <source>
        <strain evidence="3 4">ATCC 33150</strain>
    </source>
</reference>